<organism evidence="1 2">
    <name type="scientific">Phaeodactylum tricornutum (strain CCAP 1055/1)</name>
    <dbReference type="NCBI Taxonomy" id="556484"/>
    <lineage>
        <taxon>Eukaryota</taxon>
        <taxon>Sar</taxon>
        <taxon>Stramenopiles</taxon>
        <taxon>Ochrophyta</taxon>
        <taxon>Bacillariophyta</taxon>
        <taxon>Bacillariophyceae</taxon>
        <taxon>Bacillariophycidae</taxon>
        <taxon>Naviculales</taxon>
        <taxon>Phaeodactylaceae</taxon>
        <taxon>Phaeodactylum</taxon>
    </lineage>
</organism>
<sequence length="350" mass="40315">MYVSINDAVFFPETFFGRESTLLKTPIGIDDTKRATRRYFENSTERTSLEPVPRPSIEDLVVGPKVTGNVAWLLQFAVLGFPKCGTSFMMRYLGQHDEIAMLTDKEHCELTTGTKDSFLVKTLLDKLPSGNYARGLKCPKQLEDPLAMDRLFRYFPNVRVIVGVRHPVLWNLSPSTNVRAVCTERAKFHNHLARLRKTSMESTEERQHFSADVQNVSYAHGFSETKVFLYDMAQLEDKNQNRSDILLDDLRSFLRVTKPFSQKVRKEKRIVSNAIRIDICDVEYDHLREVLLVTGVEASRWIRRFFVHAEGVTVSSPDFMDQLLAKWEEDPCEERRAKSNASLSRPDRTT</sequence>
<dbReference type="InParanoid" id="B7GAM8"/>
<dbReference type="Gene3D" id="3.40.50.300">
    <property type="entry name" value="P-loop containing nucleotide triphosphate hydrolases"/>
    <property type="match status" value="1"/>
</dbReference>
<reference evidence="2" key="2">
    <citation type="submission" date="2008-08" db="EMBL/GenBank/DDBJ databases">
        <authorList>
            <consortium name="Diatom Consortium"/>
            <person name="Grigoriev I."/>
            <person name="Grimwood J."/>
            <person name="Kuo A."/>
            <person name="Otillar R.P."/>
            <person name="Salamov A."/>
            <person name="Detter J.C."/>
            <person name="Lindquist E."/>
            <person name="Shapiro H."/>
            <person name="Lucas S."/>
            <person name="Glavina del Rio T."/>
            <person name="Pitluck S."/>
            <person name="Rokhsar D."/>
            <person name="Bowler C."/>
        </authorList>
    </citation>
    <scope>GENOME REANNOTATION</scope>
    <source>
        <strain evidence="2">CCAP 1055/1</strain>
    </source>
</reference>
<evidence type="ECO:0000313" key="1">
    <source>
        <dbReference type="EMBL" id="EEC44400.1"/>
    </source>
</evidence>
<protein>
    <recommendedName>
        <fullName evidence="3">Sulfotransferase domain-containing protein</fullName>
    </recommendedName>
</protein>
<evidence type="ECO:0008006" key="3">
    <source>
        <dbReference type="Google" id="ProtNLM"/>
    </source>
</evidence>
<dbReference type="SUPFAM" id="SSF52540">
    <property type="entry name" value="P-loop containing nucleoside triphosphate hydrolases"/>
    <property type="match status" value="1"/>
</dbReference>
<name>B7GAM8_PHATC</name>
<dbReference type="EMBL" id="CM000624">
    <property type="protein sequence ID" value="EEC44400.1"/>
    <property type="molecule type" value="Genomic_DNA"/>
</dbReference>
<dbReference type="PaxDb" id="2850-Phatr49454"/>
<dbReference type="KEGG" id="pti:PHATRDRAFT_49454"/>
<gene>
    <name evidence="1" type="ORF">PHATRDRAFT_49454</name>
</gene>
<reference evidence="1 2" key="1">
    <citation type="journal article" date="2008" name="Nature">
        <title>The Phaeodactylum genome reveals the evolutionary history of diatom genomes.</title>
        <authorList>
            <person name="Bowler C."/>
            <person name="Allen A.E."/>
            <person name="Badger J.H."/>
            <person name="Grimwood J."/>
            <person name="Jabbari K."/>
            <person name="Kuo A."/>
            <person name="Maheswari U."/>
            <person name="Martens C."/>
            <person name="Maumus F."/>
            <person name="Otillar R.P."/>
            <person name="Rayko E."/>
            <person name="Salamov A."/>
            <person name="Vandepoele K."/>
            <person name="Beszteri B."/>
            <person name="Gruber A."/>
            <person name="Heijde M."/>
            <person name="Katinka M."/>
            <person name="Mock T."/>
            <person name="Valentin K."/>
            <person name="Verret F."/>
            <person name="Berges J.A."/>
            <person name="Brownlee C."/>
            <person name="Cadoret J.P."/>
            <person name="Chiovitti A."/>
            <person name="Choi C.J."/>
            <person name="Coesel S."/>
            <person name="De Martino A."/>
            <person name="Detter J.C."/>
            <person name="Durkin C."/>
            <person name="Falciatore A."/>
            <person name="Fournet J."/>
            <person name="Haruta M."/>
            <person name="Huysman M.J."/>
            <person name="Jenkins B.D."/>
            <person name="Jiroutova K."/>
            <person name="Jorgensen R.E."/>
            <person name="Joubert Y."/>
            <person name="Kaplan A."/>
            <person name="Kroger N."/>
            <person name="Kroth P.G."/>
            <person name="La Roche J."/>
            <person name="Lindquist E."/>
            <person name="Lommer M."/>
            <person name="Martin-Jezequel V."/>
            <person name="Lopez P.J."/>
            <person name="Lucas S."/>
            <person name="Mangogna M."/>
            <person name="McGinnis K."/>
            <person name="Medlin L.K."/>
            <person name="Montsant A."/>
            <person name="Oudot-Le Secq M.P."/>
            <person name="Napoli C."/>
            <person name="Obornik M."/>
            <person name="Parker M.S."/>
            <person name="Petit J.L."/>
            <person name="Porcel B.M."/>
            <person name="Poulsen N."/>
            <person name="Robison M."/>
            <person name="Rychlewski L."/>
            <person name="Rynearson T.A."/>
            <person name="Schmutz J."/>
            <person name="Shapiro H."/>
            <person name="Siaut M."/>
            <person name="Stanley M."/>
            <person name="Sussman M.R."/>
            <person name="Taylor A.R."/>
            <person name="Vardi A."/>
            <person name="von Dassow P."/>
            <person name="Vyverman W."/>
            <person name="Willis A."/>
            <person name="Wyrwicz L.S."/>
            <person name="Rokhsar D.S."/>
            <person name="Weissenbach J."/>
            <person name="Armbrust E.V."/>
            <person name="Green B.R."/>
            <person name="Van de Peer Y."/>
            <person name="Grigoriev I.V."/>
        </authorList>
    </citation>
    <scope>NUCLEOTIDE SEQUENCE [LARGE SCALE GENOMIC DNA]</scope>
    <source>
        <strain evidence="1 2">CCAP 1055/1</strain>
    </source>
</reference>
<accession>B7GAM8</accession>
<dbReference type="RefSeq" id="XP_002184222.1">
    <property type="nucleotide sequence ID" value="XM_002184186.1"/>
</dbReference>
<dbReference type="InterPro" id="IPR027417">
    <property type="entry name" value="P-loop_NTPase"/>
</dbReference>
<keyword evidence="2" id="KW-1185">Reference proteome</keyword>
<proteinExistence type="predicted"/>
<dbReference type="AlphaFoldDB" id="B7GAM8"/>
<evidence type="ECO:0000313" key="2">
    <source>
        <dbReference type="Proteomes" id="UP000000759"/>
    </source>
</evidence>
<dbReference type="Proteomes" id="UP000000759">
    <property type="component" value="Chromosome 22"/>
</dbReference>
<dbReference type="GeneID" id="7195812"/>
<dbReference type="OrthoDB" id="44984at2759"/>